<feature type="domain" description="Glyoxalase-like" evidence="1">
    <location>
        <begin position="8"/>
        <end position="124"/>
    </location>
</feature>
<organism evidence="2 3">
    <name type="scientific">Nocardiopsis composta</name>
    <dbReference type="NCBI Taxonomy" id="157465"/>
    <lineage>
        <taxon>Bacteria</taxon>
        <taxon>Bacillati</taxon>
        <taxon>Actinomycetota</taxon>
        <taxon>Actinomycetes</taxon>
        <taxon>Streptosporangiales</taxon>
        <taxon>Nocardiopsidaceae</taxon>
        <taxon>Nocardiopsis</taxon>
    </lineage>
</organism>
<dbReference type="PANTHER" id="PTHR35908">
    <property type="entry name" value="HYPOTHETICAL FUSION PROTEIN"/>
    <property type="match status" value="1"/>
</dbReference>
<dbReference type="Gene3D" id="3.10.180.10">
    <property type="entry name" value="2,3-Dihydroxybiphenyl 1,2-Dioxygenase, domain 1"/>
    <property type="match status" value="1"/>
</dbReference>
<dbReference type="InterPro" id="IPR029068">
    <property type="entry name" value="Glyas_Bleomycin-R_OHBP_Dase"/>
</dbReference>
<dbReference type="Pfam" id="PF18029">
    <property type="entry name" value="Glyoxalase_6"/>
    <property type="match status" value="1"/>
</dbReference>
<dbReference type="InterPro" id="IPR041581">
    <property type="entry name" value="Glyoxalase_6"/>
</dbReference>
<reference evidence="2 3" key="1">
    <citation type="submission" date="2020-08" db="EMBL/GenBank/DDBJ databases">
        <title>Sequencing the genomes of 1000 actinobacteria strains.</title>
        <authorList>
            <person name="Klenk H.-P."/>
        </authorList>
    </citation>
    <scope>NUCLEOTIDE SEQUENCE [LARGE SCALE GENOMIC DNA]</scope>
    <source>
        <strain evidence="2 3">DSM 44551</strain>
    </source>
</reference>
<accession>A0A7W8VC69</accession>
<keyword evidence="3" id="KW-1185">Reference proteome</keyword>
<protein>
    <recommendedName>
        <fullName evidence="1">Glyoxalase-like domain-containing protein</fullName>
    </recommendedName>
</protein>
<dbReference type="SUPFAM" id="SSF54593">
    <property type="entry name" value="Glyoxalase/Bleomycin resistance protein/Dihydroxybiphenyl dioxygenase"/>
    <property type="match status" value="1"/>
</dbReference>
<evidence type="ECO:0000313" key="3">
    <source>
        <dbReference type="Proteomes" id="UP000572635"/>
    </source>
</evidence>
<comment type="caution">
    <text evidence="2">The sequence shown here is derived from an EMBL/GenBank/DDBJ whole genome shotgun (WGS) entry which is preliminary data.</text>
</comment>
<gene>
    <name evidence="2" type="ORF">HDA36_000712</name>
</gene>
<dbReference type="PANTHER" id="PTHR35908:SF1">
    <property type="entry name" value="CONSERVED PROTEIN"/>
    <property type="match status" value="1"/>
</dbReference>
<proteinExistence type="predicted"/>
<evidence type="ECO:0000259" key="1">
    <source>
        <dbReference type="Pfam" id="PF18029"/>
    </source>
</evidence>
<dbReference type="EMBL" id="JACHDB010000001">
    <property type="protein sequence ID" value="MBB5430628.1"/>
    <property type="molecule type" value="Genomic_DNA"/>
</dbReference>
<sequence>MASKFTELAIDCADPEGLARFWCAVLDYEVQDQDDEVVMIGSPALPEGRNRPGPVPPTLTFARVPERKTVKNRLHIDVNPTDRSRDEEVRRLLDLGARHADVGQTGDESWVTLADPEGNEFCVLAGRLP</sequence>
<dbReference type="AlphaFoldDB" id="A0A7W8VC69"/>
<evidence type="ECO:0000313" key="2">
    <source>
        <dbReference type="EMBL" id="MBB5430628.1"/>
    </source>
</evidence>
<dbReference type="Proteomes" id="UP000572635">
    <property type="component" value="Unassembled WGS sequence"/>
</dbReference>
<dbReference type="CDD" id="cd06587">
    <property type="entry name" value="VOC"/>
    <property type="match status" value="1"/>
</dbReference>
<dbReference type="RefSeq" id="WP_184388644.1">
    <property type="nucleotide sequence ID" value="NZ_BAAAJD010000162.1"/>
</dbReference>
<name>A0A7W8VC69_9ACTN</name>